<evidence type="ECO:0000313" key="4">
    <source>
        <dbReference type="Proteomes" id="UP001499882"/>
    </source>
</evidence>
<evidence type="ECO:0000259" key="1">
    <source>
        <dbReference type="Pfam" id="PF00501"/>
    </source>
</evidence>
<dbReference type="CDD" id="cd05936">
    <property type="entry name" value="FC-FACS_FadD_like"/>
    <property type="match status" value="1"/>
</dbReference>
<dbReference type="InterPro" id="IPR045851">
    <property type="entry name" value="AMP-bd_C_sf"/>
</dbReference>
<proteinExistence type="predicted"/>
<feature type="domain" description="AMP-binding enzyme C-terminal" evidence="2">
    <location>
        <begin position="445"/>
        <end position="520"/>
    </location>
</feature>
<dbReference type="Gene3D" id="3.30.300.30">
    <property type="match status" value="1"/>
</dbReference>
<dbReference type="PROSITE" id="PS00455">
    <property type="entry name" value="AMP_BINDING"/>
    <property type="match status" value="1"/>
</dbReference>
<keyword evidence="3" id="KW-0436">Ligase</keyword>
<dbReference type="SUPFAM" id="SSF56801">
    <property type="entry name" value="Acetyl-CoA synthetase-like"/>
    <property type="match status" value="1"/>
</dbReference>
<dbReference type="Proteomes" id="UP001499882">
    <property type="component" value="Unassembled WGS sequence"/>
</dbReference>
<protein>
    <submittedName>
        <fullName evidence="3">Long-chain fatty acid--CoA ligase</fullName>
    </submittedName>
</protein>
<dbReference type="RefSeq" id="WP_345529589.1">
    <property type="nucleotide sequence ID" value="NZ_BAABKN010000032.1"/>
</dbReference>
<dbReference type="InterPro" id="IPR020845">
    <property type="entry name" value="AMP-binding_CS"/>
</dbReference>
<accession>A0ABP8ZH71</accession>
<evidence type="ECO:0000259" key="2">
    <source>
        <dbReference type="Pfam" id="PF13193"/>
    </source>
</evidence>
<dbReference type="Pfam" id="PF00501">
    <property type="entry name" value="AMP-binding"/>
    <property type="match status" value="1"/>
</dbReference>
<dbReference type="InterPro" id="IPR000873">
    <property type="entry name" value="AMP-dep_synth/lig_dom"/>
</dbReference>
<reference evidence="4" key="1">
    <citation type="journal article" date="2019" name="Int. J. Syst. Evol. Microbiol.">
        <title>The Global Catalogue of Microorganisms (GCM) 10K type strain sequencing project: providing services to taxonomists for standard genome sequencing and annotation.</title>
        <authorList>
            <consortium name="The Broad Institute Genomics Platform"/>
            <consortium name="The Broad Institute Genome Sequencing Center for Infectious Disease"/>
            <person name="Wu L."/>
            <person name="Ma J."/>
        </authorList>
    </citation>
    <scope>NUCLEOTIDE SEQUENCE [LARGE SCALE GENOMIC DNA]</scope>
    <source>
        <strain evidence="4">JCM 18532</strain>
    </source>
</reference>
<feature type="domain" description="AMP-dependent synthetase/ligase" evidence="1">
    <location>
        <begin position="10"/>
        <end position="395"/>
    </location>
</feature>
<organism evidence="3 4">
    <name type="scientific">Nocardioides endophyticus</name>
    <dbReference type="NCBI Taxonomy" id="1353775"/>
    <lineage>
        <taxon>Bacteria</taxon>
        <taxon>Bacillati</taxon>
        <taxon>Actinomycetota</taxon>
        <taxon>Actinomycetes</taxon>
        <taxon>Propionibacteriales</taxon>
        <taxon>Nocardioidaceae</taxon>
        <taxon>Nocardioides</taxon>
    </lineage>
</organism>
<evidence type="ECO:0000313" key="3">
    <source>
        <dbReference type="EMBL" id="GAA4756467.1"/>
    </source>
</evidence>
<comment type="caution">
    <text evidence="3">The sequence shown here is derived from an EMBL/GenBank/DDBJ whole genome shotgun (WGS) entry which is preliminary data.</text>
</comment>
<dbReference type="Gene3D" id="3.40.50.12780">
    <property type="entry name" value="N-terminal domain of ligase-like"/>
    <property type="match status" value="1"/>
</dbReference>
<keyword evidence="4" id="KW-1185">Reference proteome</keyword>
<dbReference type="InterPro" id="IPR025110">
    <property type="entry name" value="AMP-bd_C"/>
</dbReference>
<gene>
    <name evidence="3" type="ORF">GCM10023350_47570</name>
</gene>
<dbReference type="EMBL" id="BAABKN010000032">
    <property type="protein sequence ID" value="GAA4756467.1"/>
    <property type="molecule type" value="Genomic_DNA"/>
</dbReference>
<dbReference type="PANTHER" id="PTHR43767:SF12">
    <property type="entry name" value="AMP-DEPENDENT SYNTHETASE AND LIGASE"/>
    <property type="match status" value="1"/>
</dbReference>
<dbReference type="PANTHER" id="PTHR43767">
    <property type="entry name" value="LONG-CHAIN-FATTY-ACID--COA LIGASE"/>
    <property type="match status" value="1"/>
</dbReference>
<name>A0ABP8ZH71_9ACTN</name>
<dbReference type="InterPro" id="IPR042099">
    <property type="entry name" value="ANL_N_sf"/>
</dbReference>
<dbReference type="Pfam" id="PF13193">
    <property type="entry name" value="AMP-binding_C"/>
    <property type="match status" value="1"/>
</dbReference>
<sequence length="527" mass="57026">MTTYNLASILEDSAATYSDRTAVVFAGADGQSSRLTYTEVNAFSNMVANLLAARGIQPGDKVALTCPNLPYFTVVYFGILKAGATVVPLNVLLRGREVAYHLQDSDAKAYFCFQGTPELPMGEAGYAGFKESEGCEHFFVITAGLGDASPIEGTETMAQAMGGQPAEFETVATDEDDTAVILYTSGTTGQPKGAELRHRNMRDNALSGEPLFGADADNPDTYLCVLPLFHSFGQTVCQNGAFAYGGTVVMLPRFEARAALDLMKKERITFFAGVPTMYWGLLGALEGAQADGFDVAEVAGHLRVAVAGGSALPVEVHKEFEKRFGVTILEGYGLSETSPVASFSKYGEPVRVGSIGLPIPGVEMKLIDPEWNVVEGADEIGEIAIKGHNIMKGYYNRPEATADAIHDGWFRSGDLGRRDEDGWYYIVDRFKDMIIRGGYNVYPREVEEVLMTHPAVSLAAVIGVPHESHGEEIKAVVILADGAEVSEDELLAWGKEQMANYKYPRIVQFVDALPMTSTGKILKRELS</sequence>
<dbReference type="InterPro" id="IPR050237">
    <property type="entry name" value="ATP-dep_AMP-bd_enzyme"/>
</dbReference>
<dbReference type="GO" id="GO:0016874">
    <property type="term" value="F:ligase activity"/>
    <property type="evidence" value="ECO:0007669"/>
    <property type="project" value="UniProtKB-KW"/>
</dbReference>